<dbReference type="KEGG" id="bths:CNY62_00940"/>
<name>A0A1D2K658_BROTH</name>
<feature type="coiled-coil region" evidence="1">
    <location>
        <begin position="37"/>
        <end position="67"/>
    </location>
</feature>
<evidence type="ECO:0000313" key="2">
    <source>
        <dbReference type="EMBL" id="ATF25057.1"/>
    </source>
</evidence>
<evidence type="ECO:0000313" key="3">
    <source>
        <dbReference type="Proteomes" id="UP000243591"/>
    </source>
</evidence>
<organism evidence="2 3">
    <name type="scientific">Brochothrix thermosphacta</name>
    <name type="common">Microbacterium thermosphactum</name>
    <dbReference type="NCBI Taxonomy" id="2756"/>
    <lineage>
        <taxon>Bacteria</taxon>
        <taxon>Bacillati</taxon>
        <taxon>Bacillota</taxon>
        <taxon>Bacilli</taxon>
        <taxon>Bacillales</taxon>
        <taxon>Listeriaceae</taxon>
        <taxon>Brochothrix</taxon>
    </lineage>
</organism>
<keyword evidence="3" id="KW-1185">Reference proteome</keyword>
<protein>
    <submittedName>
        <fullName evidence="2">Uncharacterized protein</fullName>
    </submittedName>
</protein>
<reference evidence="2 3" key="1">
    <citation type="submission" date="2017-09" db="EMBL/GenBank/DDBJ databases">
        <title>Complete Genome Sequences of Two Strains of the Meat Spoilage Bacterium Brochothrix thermosphacta Isolated from Ground Chicken.</title>
        <authorList>
            <person name="Paoli G.C."/>
            <person name="Wijey C."/>
            <person name="Chen C.-Y."/>
            <person name="Nguyen L."/>
            <person name="Yan X."/>
            <person name="Irwin P.L."/>
        </authorList>
    </citation>
    <scope>NUCLEOTIDE SEQUENCE [LARGE SCALE GENOMIC DNA]</scope>
    <source>
        <strain evidence="2 3">BI</strain>
    </source>
</reference>
<dbReference type="RefSeq" id="WP_069128546.1">
    <property type="nucleotide sequence ID" value="NZ_CP023483.1"/>
</dbReference>
<gene>
    <name evidence="2" type="ORF">CNY62_00940</name>
</gene>
<keyword evidence="1" id="KW-0175">Coiled coil</keyword>
<dbReference type="AlphaFoldDB" id="A0A1D2K658"/>
<evidence type="ECO:0000256" key="1">
    <source>
        <dbReference type="SAM" id="Coils"/>
    </source>
</evidence>
<proteinExistence type="predicted"/>
<sequence length="76" mass="9080">MIELMSGMKEHLEIELNYRKNELSSCKSDIRGKAEEMDKQLERKREIEDTIENLNNSIEELEEYRQYKLSKGSELI</sequence>
<accession>A0A1D2K658</accession>
<dbReference type="Proteomes" id="UP000243591">
    <property type="component" value="Chromosome"/>
</dbReference>
<dbReference type="EMBL" id="CP023483">
    <property type="protein sequence ID" value="ATF25057.1"/>
    <property type="molecule type" value="Genomic_DNA"/>
</dbReference>